<dbReference type="GO" id="GO:0000166">
    <property type="term" value="F:nucleotide binding"/>
    <property type="evidence" value="ECO:0007669"/>
    <property type="project" value="InterPro"/>
</dbReference>
<gene>
    <name evidence="4" type="ORF">FYJ68_02105</name>
</gene>
<dbReference type="InterPro" id="IPR036291">
    <property type="entry name" value="NAD(P)-bd_dom_sf"/>
</dbReference>
<feature type="region of interest" description="Disordered" evidence="1">
    <location>
        <begin position="1"/>
        <end position="35"/>
    </location>
</feature>
<evidence type="ECO:0000313" key="5">
    <source>
        <dbReference type="Proteomes" id="UP000469325"/>
    </source>
</evidence>
<evidence type="ECO:0000259" key="2">
    <source>
        <dbReference type="Pfam" id="PF01408"/>
    </source>
</evidence>
<dbReference type="SUPFAM" id="SSF51735">
    <property type="entry name" value="NAD(P)-binding Rossmann-fold domains"/>
    <property type="match status" value="1"/>
</dbReference>
<sequence>MASRCPVSAGSVRRGGMRDNPPEKEASPETGDSMTDVRFATIGTSAITERFVAALAEVPGTRYVAAYSRDLSRAKEFGESRGATLAFDDLNALAASDQVDAVYVASPNGAHARQASLLAQGGKHVLVEKAFASNEREATEAFARAHESGVVCMEAMRNLHTPGFHNVAANLARVGRVSQATFRYGKVTSRIAKLRAGEHVNQFDPALSEGGLMDIGVYAVEPAIALFGRPERVSASLLTIPLPWEPEPSGAKIDLAGSVVLSYPRAIVDLNYSKVANDFYGAQVAGDAGTLMWEQTNCPADLRFVPYEDKGMVYSAAGGKAEVIPANMPDNDMTCEVATFVDAINGDVDALGRVAFCERVTVGSLAVMDEARRQAGIRFPADDAR</sequence>
<evidence type="ECO:0000256" key="1">
    <source>
        <dbReference type="SAM" id="MobiDB-lite"/>
    </source>
</evidence>
<feature type="domain" description="GFO/IDH/MocA-like oxidoreductase" evidence="3">
    <location>
        <begin position="179"/>
        <end position="291"/>
    </location>
</feature>
<dbReference type="Pfam" id="PF22725">
    <property type="entry name" value="GFO_IDH_MocA_C3"/>
    <property type="match status" value="1"/>
</dbReference>
<dbReference type="PANTHER" id="PTHR43054:SF1">
    <property type="entry name" value="SCYLLO-INOSITOL 2-DEHYDROGENASE (NADP(+)) IOLU"/>
    <property type="match status" value="1"/>
</dbReference>
<dbReference type="InterPro" id="IPR000683">
    <property type="entry name" value="Gfo/Idh/MocA-like_OxRdtase_N"/>
</dbReference>
<dbReference type="Gene3D" id="3.30.360.10">
    <property type="entry name" value="Dihydrodipicolinate Reductase, domain 2"/>
    <property type="match status" value="1"/>
</dbReference>
<dbReference type="Proteomes" id="UP000469325">
    <property type="component" value="Unassembled WGS sequence"/>
</dbReference>
<feature type="domain" description="Gfo/Idh/MocA-like oxidoreductase N-terminal" evidence="2">
    <location>
        <begin position="37"/>
        <end position="154"/>
    </location>
</feature>
<accession>A0A6N7XPC6</accession>
<dbReference type="InterPro" id="IPR055170">
    <property type="entry name" value="GFO_IDH_MocA-like_dom"/>
</dbReference>
<organism evidence="4 5">
    <name type="scientific">Olsenella porci</name>
    <dbReference type="NCBI Taxonomy" id="2652279"/>
    <lineage>
        <taxon>Bacteria</taxon>
        <taxon>Bacillati</taxon>
        <taxon>Actinomycetota</taxon>
        <taxon>Coriobacteriia</taxon>
        <taxon>Coriobacteriales</taxon>
        <taxon>Atopobiaceae</taxon>
        <taxon>Olsenella</taxon>
    </lineage>
</organism>
<reference evidence="4 5" key="1">
    <citation type="submission" date="2019-08" db="EMBL/GenBank/DDBJ databases">
        <title>In-depth cultivation of the pig gut microbiome towards novel bacterial diversity and tailored functional studies.</title>
        <authorList>
            <person name="Wylensek D."/>
            <person name="Hitch T.C.A."/>
            <person name="Clavel T."/>
        </authorList>
    </citation>
    <scope>NUCLEOTIDE SEQUENCE [LARGE SCALE GENOMIC DNA]</scope>
    <source>
        <strain evidence="4 5">CA-Schmier-601-WT-1</strain>
    </source>
</reference>
<keyword evidence="5" id="KW-1185">Reference proteome</keyword>
<dbReference type="Pfam" id="PF01408">
    <property type="entry name" value="GFO_IDH_MocA"/>
    <property type="match status" value="1"/>
</dbReference>
<dbReference type="PANTHER" id="PTHR43054">
    <property type="match status" value="1"/>
</dbReference>
<protein>
    <submittedName>
        <fullName evidence="4">Gfo/Idh/MocA family oxidoreductase</fullName>
    </submittedName>
</protein>
<dbReference type="AlphaFoldDB" id="A0A6N7XPC6"/>
<comment type="caution">
    <text evidence="4">The sequence shown here is derived from an EMBL/GenBank/DDBJ whole genome shotgun (WGS) entry which is preliminary data.</text>
</comment>
<proteinExistence type="predicted"/>
<dbReference type="Gene3D" id="3.40.50.720">
    <property type="entry name" value="NAD(P)-binding Rossmann-like Domain"/>
    <property type="match status" value="1"/>
</dbReference>
<dbReference type="EMBL" id="VUNC01000001">
    <property type="protein sequence ID" value="MST71905.1"/>
    <property type="molecule type" value="Genomic_DNA"/>
</dbReference>
<evidence type="ECO:0000259" key="3">
    <source>
        <dbReference type="Pfam" id="PF22725"/>
    </source>
</evidence>
<evidence type="ECO:0000313" key="4">
    <source>
        <dbReference type="EMBL" id="MST71905.1"/>
    </source>
</evidence>
<name>A0A6N7XPC6_9ACTN</name>
<feature type="compositionally biased region" description="Basic and acidic residues" evidence="1">
    <location>
        <begin position="16"/>
        <end position="27"/>
    </location>
</feature>
<dbReference type="SUPFAM" id="SSF55347">
    <property type="entry name" value="Glyceraldehyde-3-phosphate dehydrogenase-like, C-terminal domain"/>
    <property type="match status" value="1"/>
</dbReference>